<keyword evidence="6 12" id="KW-0812">Transmembrane</keyword>
<feature type="transmembrane region" description="Helical" evidence="12">
    <location>
        <begin position="286"/>
        <end position="306"/>
    </location>
</feature>
<gene>
    <name evidence="15" type="ORF">PYX00_003157</name>
</gene>
<name>A0AAW2HZ70_9NEOP</name>
<dbReference type="PANTHER" id="PTHR13351:SF1">
    <property type="entry name" value="RENIN RECEPTOR"/>
    <property type="match status" value="1"/>
</dbReference>
<keyword evidence="8" id="KW-0256">Endoplasmic reticulum</keyword>
<keyword evidence="9 12" id="KW-1133">Transmembrane helix</keyword>
<dbReference type="GO" id="GO:0031982">
    <property type="term" value="C:vesicle"/>
    <property type="evidence" value="ECO:0007669"/>
    <property type="project" value="UniProtKB-SubCell"/>
</dbReference>
<keyword evidence="7" id="KW-0732">Signal</keyword>
<dbReference type="Pfam" id="PF07850">
    <property type="entry name" value="Renin_r"/>
    <property type="match status" value="1"/>
</dbReference>
<evidence type="ECO:0000256" key="5">
    <source>
        <dbReference type="ARBA" id="ARBA00022685"/>
    </source>
</evidence>
<evidence type="ECO:0000256" key="12">
    <source>
        <dbReference type="SAM" id="Phobius"/>
    </source>
</evidence>
<dbReference type="GO" id="GO:0098588">
    <property type="term" value="C:bounding membrane of organelle"/>
    <property type="evidence" value="ECO:0007669"/>
    <property type="project" value="UniProtKB-ARBA"/>
</dbReference>
<evidence type="ECO:0000256" key="3">
    <source>
        <dbReference type="ARBA" id="ARBA00004373"/>
    </source>
</evidence>
<evidence type="ECO:0000259" key="13">
    <source>
        <dbReference type="Pfam" id="PF07850"/>
    </source>
</evidence>
<dbReference type="InterPro" id="IPR056780">
    <property type="entry name" value="Renin_r_C"/>
</dbReference>
<evidence type="ECO:0000256" key="7">
    <source>
        <dbReference type="ARBA" id="ARBA00022729"/>
    </source>
</evidence>
<reference evidence="15" key="1">
    <citation type="journal article" date="2024" name="Gigascience">
        <title>Chromosome-level genome of the poultry shaft louse Menopon gallinae provides insight into the host-switching and adaptive evolution of parasitic lice.</title>
        <authorList>
            <person name="Xu Y."/>
            <person name="Ma L."/>
            <person name="Liu S."/>
            <person name="Liang Y."/>
            <person name="Liu Q."/>
            <person name="He Z."/>
            <person name="Tian L."/>
            <person name="Duan Y."/>
            <person name="Cai W."/>
            <person name="Li H."/>
            <person name="Song F."/>
        </authorList>
    </citation>
    <scope>NUCLEOTIDE SEQUENCE</scope>
    <source>
        <strain evidence="15">Cailab_2023a</strain>
    </source>
</reference>
<dbReference type="Pfam" id="PF25294">
    <property type="entry name" value="RENR_N"/>
    <property type="match status" value="1"/>
</dbReference>
<evidence type="ECO:0000313" key="15">
    <source>
        <dbReference type="EMBL" id="KAL0275234.1"/>
    </source>
</evidence>
<dbReference type="GO" id="GO:0005789">
    <property type="term" value="C:endoplasmic reticulum membrane"/>
    <property type="evidence" value="ECO:0007669"/>
    <property type="project" value="UniProtKB-SubCell"/>
</dbReference>
<evidence type="ECO:0000256" key="11">
    <source>
        <dbReference type="ARBA" id="ARBA00023170"/>
    </source>
</evidence>
<evidence type="ECO:0000256" key="1">
    <source>
        <dbReference type="ARBA" id="ARBA00004115"/>
    </source>
</evidence>
<keyword evidence="11" id="KW-0675">Receptor</keyword>
<keyword evidence="5" id="KW-0165">Cleavage on pair of basic residues</keyword>
<dbReference type="EMBL" id="JARGDH010000002">
    <property type="protein sequence ID" value="KAL0275234.1"/>
    <property type="molecule type" value="Genomic_DNA"/>
</dbReference>
<dbReference type="PANTHER" id="PTHR13351">
    <property type="entry name" value="RENIN RECEPTOR"/>
    <property type="match status" value="1"/>
</dbReference>
<evidence type="ECO:0000259" key="14">
    <source>
        <dbReference type="Pfam" id="PF25294"/>
    </source>
</evidence>
<feature type="domain" description="Renin receptor-like C-terminal transmembrane spanning segment" evidence="13">
    <location>
        <begin position="263"/>
        <end position="327"/>
    </location>
</feature>
<dbReference type="GO" id="GO:0009897">
    <property type="term" value="C:external side of plasma membrane"/>
    <property type="evidence" value="ECO:0007669"/>
    <property type="project" value="TreeGrafter"/>
</dbReference>
<evidence type="ECO:0000256" key="9">
    <source>
        <dbReference type="ARBA" id="ARBA00022989"/>
    </source>
</evidence>
<evidence type="ECO:0000256" key="8">
    <source>
        <dbReference type="ARBA" id="ARBA00022824"/>
    </source>
</evidence>
<dbReference type="GO" id="GO:0030177">
    <property type="term" value="P:positive regulation of Wnt signaling pathway"/>
    <property type="evidence" value="ECO:0007669"/>
    <property type="project" value="TreeGrafter"/>
</dbReference>
<dbReference type="InterPro" id="IPR012493">
    <property type="entry name" value="Renin_rcpt"/>
</dbReference>
<dbReference type="GO" id="GO:0038023">
    <property type="term" value="F:signaling receptor activity"/>
    <property type="evidence" value="ECO:0007669"/>
    <property type="project" value="InterPro"/>
</dbReference>
<comment type="subcellular location">
    <subcellularLocation>
        <location evidence="2">Cell membrane</location>
        <topology evidence="2">Single-pass type I membrane protein</topology>
    </subcellularLocation>
    <subcellularLocation>
        <location evidence="1">Endoplasmic reticulum membrane</location>
        <topology evidence="1">Single-pass type I membrane protein</topology>
    </subcellularLocation>
    <subcellularLocation>
        <location evidence="3">Vesicle</location>
    </subcellularLocation>
</comment>
<accession>A0AAW2HZ70</accession>
<evidence type="ECO:0000256" key="2">
    <source>
        <dbReference type="ARBA" id="ARBA00004251"/>
    </source>
</evidence>
<keyword evidence="4" id="KW-1003">Cell membrane</keyword>
<evidence type="ECO:0000256" key="10">
    <source>
        <dbReference type="ARBA" id="ARBA00023136"/>
    </source>
</evidence>
<protein>
    <recommendedName>
        <fullName evidence="16">Renin receptor</fullName>
    </recommendedName>
</protein>
<evidence type="ECO:0000256" key="6">
    <source>
        <dbReference type="ARBA" id="ARBA00022692"/>
    </source>
</evidence>
<feature type="domain" description="Renin receptor N-terminal" evidence="14">
    <location>
        <begin position="38"/>
        <end position="151"/>
    </location>
</feature>
<organism evidence="15">
    <name type="scientific">Menopon gallinae</name>
    <name type="common">poultry shaft louse</name>
    <dbReference type="NCBI Taxonomy" id="328185"/>
    <lineage>
        <taxon>Eukaryota</taxon>
        <taxon>Metazoa</taxon>
        <taxon>Ecdysozoa</taxon>
        <taxon>Arthropoda</taxon>
        <taxon>Hexapoda</taxon>
        <taxon>Insecta</taxon>
        <taxon>Pterygota</taxon>
        <taxon>Neoptera</taxon>
        <taxon>Paraneoptera</taxon>
        <taxon>Psocodea</taxon>
        <taxon>Troctomorpha</taxon>
        <taxon>Phthiraptera</taxon>
        <taxon>Amblycera</taxon>
        <taxon>Menoponidae</taxon>
        <taxon>Menopon</taxon>
    </lineage>
</organism>
<dbReference type="AlphaFoldDB" id="A0AAW2HZ70"/>
<keyword evidence="10 12" id="KW-0472">Membrane</keyword>
<sequence length="328" mass="37283">MSVGDCLVTTCDYLVLKQGKMIAFSLVFSLIFYLVQAEGEFIVIRSPPSVKFEGDEPIDQNLIPDICSASLGFTTKQESDWPGMKIVDPFNFAEAVVILYVDGIQSLGTLEDFPKFQLEMSRDEESTWNAIKNEIVKRFPSENNTLLRVELGLGSDELGDIKTKHLDKNIEEDANFLRELKDLEMYSSEIEKRDGVPDLYWYVLKSLHALNEKIWMYFQVSQTLVKLGNVFDKAYHGRALVAAIVSDASHTRRTRSALDDFAENAFRNDINMAADTNEDFPAIFNIILWFSVAFVLSLIAICVFIAEMDPGRDSIIYRMTSNRMKKDS</sequence>
<proteinExistence type="predicted"/>
<evidence type="ECO:0000256" key="4">
    <source>
        <dbReference type="ARBA" id="ARBA00022475"/>
    </source>
</evidence>
<comment type="caution">
    <text evidence="15">The sequence shown here is derived from an EMBL/GenBank/DDBJ whole genome shotgun (WGS) entry which is preliminary data.</text>
</comment>
<dbReference type="InterPro" id="IPR057318">
    <property type="entry name" value="RENR_N"/>
</dbReference>
<evidence type="ECO:0008006" key="16">
    <source>
        <dbReference type="Google" id="ProtNLM"/>
    </source>
</evidence>